<sequence>MLQSESSASTMISGAPAVKVSLPAVEFTSRVDIEKTTNELKDFIRDLQVENLPTCGLSKFEALLKIVEKHVLSRDLDLWLEFLDPSGSKEPPSRYLLPAELDHPLEEYTKELLAVIQLLKCTVADQNADLHSINLYDCFGVAYPMSEHCSISDRMLFKALEYPRDNFATKLFEHRKGGTLNTFL</sequence>
<evidence type="ECO:0000313" key="2">
    <source>
        <dbReference type="Proteomes" id="UP000309038"/>
    </source>
</evidence>
<evidence type="ECO:0000313" key="1">
    <source>
        <dbReference type="EMBL" id="THH00860.1"/>
    </source>
</evidence>
<reference evidence="1 2" key="1">
    <citation type="submission" date="2019-02" db="EMBL/GenBank/DDBJ databases">
        <title>Genome sequencing of the rare red list fungi Phlebia centrifuga.</title>
        <authorList>
            <person name="Buettner E."/>
            <person name="Kellner H."/>
        </authorList>
    </citation>
    <scope>NUCLEOTIDE SEQUENCE [LARGE SCALE GENOMIC DNA]</scope>
    <source>
        <strain evidence="1 2">DSM 108282</strain>
    </source>
</reference>
<dbReference type="EMBL" id="SGPJ01000038">
    <property type="protein sequence ID" value="THH00860.1"/>
    <property type="molecule type" value="Genomic_DNA"/>
</dbReference>
<protein>
    <submittedName>
        <fullName evidence="1">Uncharacterized protein</fullName>
    </submittedName>
</protein>
<comment type="caution">
    <text evidence="1">The sequence shown here is derived from an EMBL/GenBank/DDBJ whole genome shotgun (WGS) entry which is preliminary data.</text>
</comment>
<proteinExistence type="predicted"/>
<keyword evidence="2" id="KW-1185">Reference proteome</keyword>
<accession>A0A4S4KV09</accession>
<organism evidence="1 2">
    <name type="scientific">Hermanssonia centrifuga</name>
    <dbReference type="NCBI Taxonomy" id="98765"/>
    <lineage>
        <taxon>Eukaryota</taxon>
        <taxon>Fungi</taxon>
        <taxon>Dikarya</taxon>
        <taxon>Basidiomycota</taxon>
        <taxon>Agaricomycotina</taxon>
        <taxon>Agaricomycetes</taxon>
        <taxon>Polyporales</taxon>
        <taxon>Meruliaceae</taxon>
        <taxon>Hermanssonia</taxon>
    </lineage>
</organism>
<dbReference type="Proteomes" id="UP000309038">
    <property type="component" value="Unassembled WGS sequence"/>
</dbReference>
<gene>
    <name evidence="1" type="ORF">EW026_g1726</name>
</gene>
<name>A0A4S4KV09_9APHY</name>
<dbReference type="AlphaFoldDB" id="A0A4S4KV09"/>